<evidence type="ECO:0000313" key="7">
    <source>
        <dbReference type="Proteomes" id="UP000254069"/>
    </source>
</evidence>
<feature type="domain" description="BVU-1015-like N-terminal dimerisation-like" evidence="5">
    <location>
        <begin position="18"/>
        <end position="88"/>
    </location>
</feature>
<dbReference type="Pfam" id="PF21212">
    <property type="entry name" value="Dimerisation2-like_dom"/>
    <property type="match status" value="1"/>
</dbReference>
<dbReference type="Gene3D" id="1.10.10.10">
    <property type="entry name" value="Winged helix-like DNA-binding domain superfamily/Winged helix DNA-binding domain"/>
    <property type="match status" value="1"/>
</dbReference>
<dbReference type="InterPro" id="IPR016461">
    <property type="entry name" value="COMT-like"/>
</dbReference>
<dbReference type="SUPFAM" id="SSF53335">
    <property type="entry name" value="S-adenosyl-L-methionine-dependent methyltransferases"/>
    <property type="match status" value="1"/>
</dbReference>
<sequence>MPFFSEPAKLSAFEAKFEAQKIAFAPVSFQVTRCLLQFDILKHIDAAGDEGISLEILKEQTGLTEYALGVLLDMALSMGLVWHKGDNYILDKTGWFLLHDDMAATNLNFIHDICYQGLFHLQQALEQGSPEGLKVFGDWPTIYPALSQLPTEAKHSWFAFDHYYSDHAFDSLMPRIFAKEPAHLVDIGGNTGKWALKCAGYNTQCRVTIMDLAPQLELAAEAAKAAGLSGRISGLACDLLAPDGPFVTDGDLYWMSQFLDCFSEAQILAILQACAKAMPATAELCILETFWDRQPNAASAYCVNATSLYFTAMANGNSRMYHSKVLLKLLQQAGFYVDEDIDDIGLGHTLLRCKLK</sequence>
<dbReference type="AlphaFoldDB" id="A0A380C177"/>
<dbReference type="Pfam" id="PF00891">
    <property type="entry name" value="Methyltransf_2"/>
    <property type="match status" value="1"/>
</dbReference>
<gene>
    <name evidence="6" type="ORF">NCTC10738_04234</name>
</gene>
<organism evidence="6 7">
    <name type="scientific">Shewanella algae</name>
    <dbReference type="NCBI Taxonomy" id="38313"/>
    <lineage>
        <taxon>Bacteria</taxon>
        <taxon>Pseudomonadati</taxon>
        <taxon>Pseudomonadota</taxon>
        <taxon>Gammaproteobacteria</taxon>
        <taxon>Alteromonadales</taxon>
        <taxon>Shewanellaceae</taxon>
        <taxon>Shewanella</taxon>
    </lineage>
</organism>
<evidence type="ECO:0000259" key="5">
    <source>
        <dbReference type="Pfam" id="PF21212"/>
    </source>
</evidence>
<accession>A0A380C177</accession>
<dbReference type="InterPro" id="IPR036388">
    <property type="entry name" value="WH-like_DNA-bd_sf"/>
</dbReference>
<dbReference type="SUPFAM" id="SSF46785">
    <property type="entry name" value="Winged helix' DNA-binding domain"/>
    <property type="match status" value="1"/>
</dbReference>
<proteinExistence type="predicted"/>
<reference evidence="6 7" key="1">
    <citation type="submission" date="2018-06" db="EMBL/GenBank/DDBJ databases">
        <authorList>
            <consortium name="Pathogen Informatics"/>
            <person name="Doyle S."/>
        </authorList>
    </citation>
    <scope>NUCLEOTIDE SEQUENCE [LARGE SCALE GENOMIC DNA]</scope>
    <source>
        <strain evidence="6 7">NCTC10738</strain>
    </source>
</reference>
<dbReference type="PANTHER" id="PTHR43712">
    <property type="entry name" value="PUTATIVE (AFU_ORTHOLOGUE AFUA_4G14580)-RELATED"/>
    <property type="match status" value="1"/>
</dbReference>
<dbReference type="InterPro" id="IPR049480">
    <property type="entry name" value="BVU_1015-like_N"/>
</dbReference>
<dbReference type="EMBL" id="UGYO01000002">
    <property type="protein sequence ID" value="SUJ09890.1"/>
    <property type="molecule type" value="Genomic_DNA"/>
</dbReference>
<dbReference type="Gene3D" id="3.40.50.150">
    <property type="entry name" value="Vaccinia Virus protein VP39"/>
    <property type="match status" value="1"/>
</dbReference>
<keyword evidence="3" id="KW-0949">S-adenosyl-L-methionine</keyword>
<dbReference type="PROSITE" id="PS51683">
    <property type="entry name" value="SAM_OMT_II"/>
    <property type="match status" value="1"/>
</dbReference>
<dbReference type="RefSeq" id="WP_115390482.1">
    <property type="nucleotide sequence ID" value="NZ_AP024615.1"/>
</dbReference>
<keyword evidence="7" id="KW-1185">Reference proteome</keyword>
<dbReference type="InterPro" id="IPR036390">
    <property type="entry name" value="WH_DNA-bd_sf"/>
</dbReference>
<evidence type="ECO:0000313" key="6">
    <source>
        <dbReference type="EMBL" id="SUJ09890.1"/>
    </source>
</evidence>
<evidence type="ECO:0000256" key="2">
    <source>
        <dbReference type="ARBA" id="ARBA00022679"/>
    </source>
</evidence>
<dbReference type="PANTHER" id="PTHR43712:SF2">
    <property type="entry name" value="O-METHYLTRANSFERASE CICE"/>
    <property type="match status" value="1"/>
</dbReference>
<dbReference type="InterPro" id="IPR001077">
    <property type="entry name" value="COMT_C"/>
</dbReference>
<accession>A0A3G4UMD8</accession>
<evidence type="ECO:0000256" key="1">
    <source>
        <dbReference type="ARBA" id="ARBA00022603"/>
    </source>
</evidence>
<protein>
    <submittedName>
        <fullName evidence="6">C-20 methyltransferase BchU</fullName>
    </submittedName>
</protein>
<dbReference type="InterPro" id="IPR029063">
    <property type="entry name" value="SAM-dependent_MTases_sf"/>
</dbReference>
<dbReference type="Proteomes" id="UP000254069">
    <property type="component" value="Unassembled WGS sequence"/>
</dbReference>
<dbReference type="GO" id="GO:0008171">
    <property type="term" value="F:O-methyltransferase activity"/>
    <property type="evidence" value="ECO:0007669"/>
    <property type="project" value="InterPro"/>
</dbReference>
<feature type="domain" description="O-methyltransferase C-terminal" evidence="4">
    <location>
        <begin position="183"/>
        <end position="335"/>
    </location>
</feature>
<evidence type="ECO:0000256" key="3">
    <source>
        <dbReference type="ARBA" id="ARBA00022691"/>
    </source>
</evidence>
<keyword evidence="2 6" id="KW-0808">Transferase</keyword>
<name>A0A380C177_9GAMM</name>
<dbReference type="GO" id="GO:0032259">
    <property type="term" value="P:methylation"/>
    <property type="evidence" value="ECO:0007669"/>
    <property type="project" value="UniProtKB-KW"/>
</dbReference>
<evidence type="ECO:0000259" key="4">
    <source>
        <dbReference type="Pfam" id="PF00891"/>
    </source>
</evidence>
<dbReference type="Gene3D" id="1.20.58.1390">
    <property type="match status" value="1"/>
</dbReference>
<keyword evidence="1 6" id="KW-0489">Methyltransferase</keyword>